<evidence type="ECO:0000313" key="2">
    <source>
        <dbReference type="EMBL" id="KKS86754.1"/>
    </source>
</evidence>
<dbReference type="EMBL" id="LCFD01000007">
    <property type="protein sequence ID" value="KKS86754.1"/>
    <property type="molecule type" value="Genomic_DNA"/>
</dbReference>
<reference evidence="2 3" key="1">
    <citation type="journal article" date="2015" name="Nature">
        <title>rRNA introns, odd ribosomes, and small enigmatic genomes across a large radiation of phyla.</title>
        <authorList>
            <person name="Brown C.T."/>
            <person name="Hug L.A."/>
            <person name="Thomas B.C."/>
            <person name="Sharon I."/>
            <person name="Castelle C.J."/>
            <person name="Singh A."/>
            <person name="Wilkins M.J."/>
            <person name="Williams K.H."/>
            <person name="Banfield J.F."/>
        </authorList>
    </citation>
    <scope>NUCLEOTIDE SEQUENCE [LARGE SCALE GENOMIC DNA]</scope>
</reference>
<organism evidence="2 3">
    <name type="scientific">Candidatus Gottesmanbacteria bacterium GW2011_GWB1_43_11</name>
    <dbReference type="NCBI Taxonomy" id="1618446"/>
    <lineage>
        <taxon>Bacteria</taxon>
        <taxon>Candidatus Gottesmaniibacteriota</taxon>
    </lineage>
</organism>
<accession>A0A0G1CMK6</accession>
<dbReference type="STRING" id="1618446.UV61_C0007G0012"/>
<dbReference type="AlphaFoldDB" id="A0A0G1CMK6"/>
<comment type="caution">
    <text evidence="2">The sequence shown here is derived from an EMBL/GenBank/DDBJ whole genome shotgun (WGS) entry which is preliminary data.</text>
</comment>
<sequence length="88" mass="10227">MNDRLSKNELVAKAKKLFAEVKYAPPLNLFLIESLLANKNATEEDLEKLCNTLEEHNQKQDEIYAEYKVELKNALTDYLKKTQKSPKK</sequence>
<keyword evidence="1" id="KW-0175">Coiled coil</keyword>
<feature type="coiled-coil region" evidence="1">
    <location>
        <begin position="32"/>
        <end position="66"/>
    </location>
</feature>
<dbReference type="Proteomes" id="UP000034050">
    <property type="component" value="Unassembled WGS sequence"/>
</dbReference>
<evidence type="ECO:0000313" key="3">
    <source>
        <dbReference type="Proteomes" id="UP000034050"/>
    </source>
</evidence>
<gene>
    <name evidence="2" type="ORF">UV61_C0007G0012</name>
</gene>
<protein>
    <submittedName>
        <fullName evidence="2">Uncharacterized protein</fullName>
    </submittedName>
</protein>
<name>A0A0G1CMK6_9BACT</name>
<proteinExistence type="predicted"/>
<evidence type="ECO:0000256" key="1">
    <source>
        <dbReference type="SAM" id="Coils"/>
    </source>
</evidence>